<evidence type="ECO:0000313" key="1">
    <source>
        <dbReference type="EMBL" id="CUG86034.1"/>
    </source>
</evidence>
<protein>
    <submittedName>
        <fullName evidence="1">Uncharacterized protein</fullName>
    </submittedName>
</protein>
<reference evidence="2" key="1">
    <citation type="submission" date="2015-09" db="EMBL/GenBank/DDBJ databases">
        <authorList>
            <consortium name="Pathogen Informatics"/>
        </authorList>
    </citation>
    <scope>NUCLEOTIDE SEQUENCE [LARGE SCALE GENOMIC DNA]</scope>
    <source>
        <strain evidence="2">Lake Konstanz</strain>
    </source>
</reference>
<dbReference type="VEuPathDB" id="TriTrypDB:BSAL_91400"/>
<dbReference type="EMBL" id="CYKH01001232">
    <property type="protein sequence ID" value="CUG86034.1"/>
    <property type="molecule type" value="Genomic_DNA"/>
</dbReference>
<sequence length="526" mass="58441">MSLPTTPYSVEGTTSENAFSMAFHALRQGEELAYWTPPALFVVTPKCLDDMIVPEVVIGIGTVNNNRRFFYFESLYDEFLARGGDDVNVLKSFIKALAFRRCRSVELTSLTSIFNKLFRHPQLDLEDWEDIASIVSDMNSKPLVDELVIHSKMATRQHRPCFYSHLMRFAAEQLETPCFSLALSIVDAINATGATWTEATMYHLLGAFCRIKDNMPYATILHIVTEWRDARLREDSGHSVPSVNGGVAVQQSINRDACFQQSIDVPRERAADSPFPTSIMSRILSLTERALGSDVAYAQAIMAVLGDRAAWDRCIQLVEASYEFEPPPTDAPFTFYLIDLLSVDVPALGKPQHGSCYTITFSSLRAMCERSELHQDTHSLFTSKLIPVRKLFRQFPKNIVVVPPEIEIALRIGSTEAVDDVPTSPAPFSHICPRCVMTTVPPHSCCAGEQLNAVHDCGLPSVLPSNGGAAQLSYFAKCGMSIHCQIGRSLMVVTSNAAVIQDLRPLSQRFASSWFSICDQAVVRRQ</sequence>
<evidence type="ECO:0000313" key="2">
    <source>
        <dbReference type="Proteomes" id="UP000051952"/>
    </source>
</evidence>
<gene>
    <name evidence="1" type="ORF">BSAL_91400</name>
</gene>
<name>A0A0S4J774_BODSA</name>
<proteinExistence type="predicted"/>
<dbReference type="AlphaFoldDB" id="A0A0S4J774"/>
<organism evidence="1 2">
    <name type="scientific">Bodo saltans</name>
    <name type="common">Flagellated protozoan</name>
    <dbReference type="NCBI Taxonomy" id="75058"/>
    <lineage>
        <taxon>Eukaryota</taxon>
        <taxon>Discoba</taxon>
        <taxon>Euglenozoa</taxon>
        <taxon>Kinetoplastea</taxon>
        <taxon>Metakinetoplastina</taxon>
        <taxon>Eubodonida</taxon>
        <taxon>Bodonidae</taxon>
        <taxon>Bodo</taxon>
    </lineage>
</organism>
<dbReference type="Proteomes" id="UP000051952">
    <property type="component" value="Unassembled WGS sequence"/>
</dbReference>
<keyword evidence="2" id="KW-1185">Reference proteome</keyword>
<accession>A0A0S4J774</accession>